<dbReference type="InterPro" id="IPR020598">
    <property type="entry name" value="rRNA_Ade_methylase_Trfase_N"/>
</dbReference>
<evidence type="ECO:0000313" key="6">
    <source>
        <dbReference type="EMBL" id="TCT20032.1"/>
    </source>
</evidence>
<comment type="function">
    <text evidence="4">Could be a S-adenosyl-L-methionine-dependent methyltransferase.</text>
</comment>
<reference evidence="6 7" key="1">
    <citation type="submission" date="2019-03" db="EMBL/GenBank/DDBJ databases">
        <title>Genomic Encyclopedia of Type Strains, Phase IV (KMG-IV): sequencing the most valuable type-strain genomes for metagenomic binning, comparative biology and taxonomic classification.</title>
        <authorList>
            <person name="Goeker M."/>
        </authorList>
    </citation>
    <scope>NUCLEOTIDE SEQUENCE [LARGE SCALE GENOMIC DNA]</scope>
    <source>
        <strain evidence="6 7">DSM 25894</strain>
    </source>
</reference>
<dbReference type="PANTHER" id="PTHR43861">
    <property type="entry name" value="TRANS-ACONITATE 2-METHYLTRANSFERASE-RELATED"/>
    <property type="match status" value="1"/>
</dbReference>
<feature type="binding site" evidence="4">
    <location>
        <position position="53"/>
    </location>
    <ligand>
        <name>S-adenosyl-L-methionine</name>
        <dbReference type="ChEBI" id="CHEBI:59789"/>
    </ligand>
</feature>
<gene>
    <name evidence="6" type="ORF">EDD68_11584</name>
</gene>
<evidence type="ECO:0000256" key="1">
    <source>
        <dbReference type="ARBA" id="ARBA00022603"/>
    </source>
</evidence>
<feature type="binding site" evidence="4">
    <location>
        <position position="96"/>
    </location>
    <ligand>
        <name>S-adenosyl-L-methionine</name>
        <dbReference type="ChEBI" id="CHEBI:59789"/>
    </ligand>
</feature>
<evidence type="ECO:0000256" key="3">
    <source>
        <dbReference type="ARBA" id="ARBA00022691"/>
    </source>
</evidence>
<feature type="domain" description="Ribosomal RNA adenine methylase transferase N-terminal" evidence="5">
    <location>
        <begin position="35"/>
        <end position="154"/>
    </location>
</feature>
<dbReference type="InterPro" id="IPR029063">
    <property type="entry name" value="SAM-dependent_MTases_sf"/>
</dbReference>
<accession>A0A4V2V164</accession>
<keyword evidence="2 4" id="KW-0808">Transferase</keyword>
<dbReference type="GO" id="GO:0000179">
    <property type="term" value="F:rRNA (adenine-N6,N6-)-dimethyltransferase activity"/>
    <property type="evidence" value="ECO:0007669"/>
    <property type="project" value="InterPro"/>
</dbReference>
<dbReference type="EC" id="2.1.1.-" evidence="4"/>
<organism evidence="6 7">
    <name type="scientific">Melghiribacillus thermohalophilus</name>
    <dbReference type="NCBI Taxonomy" id="1324956"/>
    <lineage>
        <taxon>Bacteria</taxon>
        <taxon>Bacillati</taxon>
        <taxon>Bacillota</taxon>
        <taxon>Bacilli</taxon>
        <taxon>Bacillales</taxon>
        <taxon>Bacillaceae</taxon>
        <taxon>Melghiribacillus</taxon>
    </lineage>
</organism>
<comment type="similarity">
    <text evidence="4">Belongs to the methyltransferase superfamily. YrrT family.</text>
</comment>
<dbReference type="EMBL" id="SMAN01000015">
    <property type="protein sequence ID" value="TCT20032.1"/>
    <property type="molecule type" value="Genomic_DNA"/>
</dbReference>
<protein>
    <recommendedName>
        <fullName evidence="4">Uncharacterized methyltransferase EDD68_11584</fullName>
        <ecNumber evidence="4">2.1.1.-</ecNumber>
    </recommendedName>
</protein>
<sequence>MGTEFIDLFNEWSDSYDRTVQGKDREYREVFHDYDRILNEVSRRVKGTVLEFGPGTGNLTLKLLESGCQVKAIEPSVKMIEKAKEKISDFEIYQGDFLHFPEVNSVNGIVSTYAFHHLTDQEKEKALRRYGNILPSGGKLVFADTAFVSDDHKTYMIQRAEENQYHNLARDLKTEYYTTLPVLEKLFRNCGFHIFFQQLNKYVWLMDATKK</sequence>
<dbReference type="SMART" id="SM00650">
    <property type="entry name" value="rADc"/>
    <property type="match status" value="1"/>
</dbReference>
<evidence type="ECO:0000259" key="5">
    <source>
        <dbReference type="SMART" id="SM00650"/>
    </source>
</evidence>
<dbReference type="InterPro" id="IPR023553">
    <property type="entry name" value="Uncharacterised_MeTfrase_YrrT"/>
</dbReference>
<evidence type="ECO:0000313" key="7">
    <source>
        <dbReference type="Proteomes" id="UP000294650"/>
    </source>
</evidence>
<dbReference type="Proteomes" id="UP000294650">
    <property type="component" value="Unassembled WGS sequence"/>
</dbReference>
<dbReference type="OrthoDB" id="465705at2"/>
<dbReference type="SUPFAM" id="SSF53335">
    <property type="entry name" value="S-adenosyl-L-methionine-dependent methyltransferases"/>
    <property type="match status" value="1"/>
</dbReference>
<dbReference type="CDD" id="cd02440">
    <property type="entry name" value="AdoMet_MTases"/>
    <property type="match status" value="1"/>
</dbReference>
<feature type="binding site" evidence="4">
    <location>
        <position position="74"/>
    </location>
    <ligand>
        <name>S-adenosyl-L-methionine</name>
        <dbReference type="ChEBI" id="CHEBI:59789"/>
    </ligand>
</feature>
<dbReference type="InterPro" id="IPR041698">
    <property type="entry name" value="Methyltransf_25"/>
</dbReference>
<comment type="caution">
    <text evidence="6">The sequence shown here is derived from an EMBL/GenBank/DDBJ whole genome shotgun (WGS) entry which is preliminary data.</text>
</comment>
<evidence type="ECO:0000256" key="4">
    <source>
        <dbReference type="HAMAP-Rule" id="MF_02100"/>
    </source>
</evidence>
<evidence type="ECO:0000256" key="2">
    <source>
        <dbReference type="ARBA" id="ARBA00022679"/>
    </source>
</evidence>
<dbReference type="RefSeq" id="WP_132372290.1">
    <property type="nucleotide sequence ID" value="NZ_SMAN01000015.1"/>
</dbReference>
<dbReference type="HAMAP" id="MF_02100">
    <property type="entry name" value="Methyltr_YrrT"/>
    <property type="match status" value="1"/>
</dbReference>
<dbReference type="Pfam" id="PF13649">
    <property type="entry name" value="Methyltransf_25"/>
    <property type="match status" value="1"/>
</dbReference>
<proteinExistence type="inferred from homology"/>
<name>A0A4V2V164_9BACI</name>
<dbReference type="AlphaFoldDB" id="A0A4V2V164"/>
<dbReference type="Gene3D" id="3.40.50.150">
    <property type="entry name" value="Vaccinia Virus protein VP39"/>
    <property type="match status" value="1"/>
</dbReference>
<keyword evidence="3 4" id="KW-0949">S-adenosyl-L-methionine</keyword>
<keyword evidence="1 4" id="KW-0489">Methyltransferase</keyword>
<keyword evidence="7" id="KW-1185">Reference proteome</keyword>